<dbReference type="Gene3D" id="3.30.420.10">
    <property type="entry name" value="Ribonuclease H-like superfamily/Ribonuclease H"/>
    <property type="match status" value="1"/>
</dbReference>
<gene>
    <name evidence="2" type="ordered locus">CLDAP_09980</name>
</gene>
<dbReference type="InterPro" id="IPR047655">
    <property type="entry name" value="Transpos_IS630-like"/>
</dbReference>
<sequence length="267" mass="31419">MSRWSLAEIVKRLQALQIAPAISTSTVWRWFQADKLKPWRFHSWQHILDRQKFLERARPILEVYEKAVELLRNGVWAVCVDEKTSIQARQLEQEPVPAKPEQPIHVAPRYKRQGALQLFAGLSVADGYKYGQTSERKRFIDFQAFLLQVIFPEALRRKVHTLILILDNGPTHAPKRLESWLQEQVRLNNWPLTIKVLWLPTHTSWLNQIELWFSVLQRKLLTPNHFNSLTELAQSIMEFIRCENLSPKPIQWSYTVQKLETKLGTIL</sequence>
<dbReference type="Proteomes" id="UP000007880">
    <property type="component" value="Chromosome"/>
</dbReference>
<reference evidence="2 3" key="1">
    <citation type="submission" date="2012-02" db="EMBL/GenBank/DDBJ databases">
        <title>Complete genome sequence of Caldilinea aerophila DSM 14535 (= NBRC 102666).</title>
        <authorList>
            <person name="Oguchi A."/>
            <person name="Hosoyama A."/>
            <person name="Sekine M."/>
            <person name="Fukai R."/>
            <person name="Kato Y."/>
            <person name="Nakamura S."/>
            <person name="Hanada S."/>
            <person name="Yamazaki S."/>
            <person name="Fujita N."/>
        </authorList>
    </citation>
    <scope>NUCLEOTIDE SEQUENCE [LARGE SCALE GENOMIC DNA]</scope>
    <source>
        <strain evidence="3">DSM 14535 / JCM 11387 / NBRC 104270 / STL-6-O1</strain>
    </source>
</reference>
<name>I0I1A0_CALAS</name>
<dbReference type="eggNOG" id="COG3335">
    <property type="taxonomic scope" value="Bacteria"/>
</dbReference>
<keyword evidence="3" id="KW-1185">Reference proteome</keyword>
<dbReference type="AlphaFoldDB" id="I0I1A0"/>
<dbReference type="EMBL" id="AP012337">
    <property type="protein sequence ID" value="BAL99037.1"/>
    <property type="molecule type" value="Genomic_DNA"/>
</dbReference>
<dbReference type="InterPro" id="IPR038717">
    <property type="entry name" value="Tc1-like_DDE_dom"/>
</dbReference>
<dbReference type="InterPro" id="IPR036397">
    <property type="entry name" value="RNaseH_sf"/>
</dbReference>
<dbReference type="OrthoDB" id="2375382at2"/>
<dbReference type="GO" id="GO:0003676">
    <property type="term" value="F:nucleic acid binding"/>
    <property type="evidence" value="ECO:0007669"/>
    <property type="project" value="InterPro"/>
</dbReference>
<accession>I0I1A0</accession>
<protein>
    <submittedName>
        <fullName evidence="2">Putative transposase</fullName>
    </submittedName>
</protein>
<organism evidence="2 3">
    <name type="scientific">Caldilinea aerophila (strain DSM 14535 / JCM 11387 / NBRC 104270 / STL-6-O1)</name>
    <dbReference type="NCBI Taxonomy" id="926550"/>
    <lineage>
        <taxon>Bacteria</taxon>
        <taxon>Bacillati</taxon>
        <taxon>Chloroflexota</taxon>
        <taxon>Caldilineae</taxon>
        <taxon>Caldilineales</taxon>
        <taxon>Caldilineaceae</taxon>
        <taxon>Caldilinea</taxon>
    </lineage>
</organism>
<evidence type="ECO:0000259" key="1">
    <source>
        <dbReference type="Pfam" id="PF13358"/>
    </source>
</evidence>
<dbReference type="NCBIfam" id="NF033545">
    <property type="entry name" value="transpos_IS630"/>
    <property type="match status" value="1"/>
</dbReference>
<dbReference type="Pfam" id="PF13358">
    <property type="entry name" value="DDE_3"/>
    <property type="match status" value="1"/>
</dbReference>
<dbReference type="STRING" id="926550.CLDAP_09980"/>
<evidence type="ECO:0000313" key="3">
    <source>
        <dbReference type="Proteomes" id="UP000007880"/>
    </source>
</evidence>
<proteinExistence type="predicted"/>
<evidence type="ECO:0000313" key="2">
    <source>
        <dbReference type="EMBL" id="BAL99037.1"/>
    </source>
</evidence>
<dbReference type="KEGG" id="cap:CLDAP_09980"/>
<dbReference type="HOGENOM" id="CLU_041125_2_1_0"/>
<feature type="domain" description="Tc1-like transposase DDE" evidence="1">
    <location>
        <begin position="78"/>
        <end position="232"/>
    </location>
</feature>